<gene>
    <name evidence="7" type="ORF">TM35_000191170</name>
</gene>
<dbReference type="EMBL" id="NBCO01000019">
    <property type="protein sequence ID" value="ORC87873.1"/>
    <property type="molecule type" value="Genomic_DNA"/>
</dbReference>
<evidence type="ECO:0000259" key="6">
    <source>
        <dbReference type="PROSITE" id="PS50089"/>
    </source>
</evidence>
<feature type="domain" description="RING-type" evidence="6">
    <location>
        <begin position="17"/>
        <end position="51"/>
    </location>
</feature>
<evidence type="ECO:0000313" key="7">
    <source>
        <dbReference type="EMBL" id="ORC87873.1"/>
    </source>
</evidence>
<protein>
    <submittedName>
        <fullName evidence="7">EF hand</fullName>
    </submittedName>
</protein>
<name>A0A1X0NTS2_9TRYP</name>
<feature type="region of interest" description="Disordered" evidence="5">
    <location>
        <begin position="123"/>
        <end position="147"/>
    </location>
</feature>
<dbReference type="RefSeq" id="XP_028881939.1">
    <property type="nucleotide sequence ID" value="XM_029026615.1"/>
</dbReference>
<comment type="caution">
    <text evidence="7">The sequence shown here is derived from an EMBL/GenBank/DDBJ whole genome shotgun (WGS) entry which is preliminary data.</text>
</comment>
<evidence type="ECO:0000256" key="3">
    <source>
        <dbReference type="ARBA" id="ARBA00022833"/>
    </source>
</evidence>
<keyword evidence="8" id="KW-1185">Reference proteome</keyword>
<evidence type="ECO:0000256" key="4">
    <source>
        <dbReference type="PROSITE-ProRule" id="PRU00175"/>
    </source>
</evidence>
<dbReference type="SUPFAM" id="SSF57850">
    <property type="entry name" value="RING/U-box"/>
    <property type="match status" value="1"/>
</dbReference>
<dbReference type="Proteomes" id="UP000192257">
    <property type="component" value="Unassembled WGS sequence"/>
</dbReference>
<reference evidence="7 8" key="1">
    <citation type="submission" date="2017-03" db="EMBL/GenBank/DDBJ databases">
        <title>An alternative strategy for trypanosome survival in the mammalian bloodstream revealed through genome and transcriptome analysis of the ubiquitous bovine parasite Trypanosoma (Megatrypanum) theileri.</title>
        <authorList>
            <person name="Kelly S."/>
            <person name="Ivens A."/>
            <person name="Mott A."/>
            <person name="O'Neill E."/>
            <person name="Emms D."/>
            <person name="Macleod O."/>
            <person name="Voorheis P."/>
            <person name="Matthews J."/>
            <person name="Matthews K."/>
            <person name="Carrington M."/>
        </authorList>
    </citation>
    <scope>NUCLEOTIDE SEQUENCE [LARGE SCALE GENOMIC DNA]</scope>
    <source>
        <strain evidence="7">Edinburgh</strain>
    </source>
</reference>
<dbReference type="InterPro" id="IPR001841">
    <property type="entry name" value="Znf_RING"/>
</dbReference>
<dbReference type="OrthoDB" id="1630758at2759"/>
<evidence type="ECO:0000256" key="2">
    <source>
        <dbReference type="ARBA" id="ARBA00022771"/>
    </source>
</evidence>
<dbReference type="GeneID" id="39986395"/>
<dbReference type="SMART" id="SM00184">
    <property type="entry name" value="RING"/>
    <property type="match status" value="1"/>
</dbReference>
<dbReference type="AlphaFoldDB" id="A0A1X0NTS2"/>
<evidence type="ECO:0000256" key="5">
    <source>
        <dbReference type="SAM" id="MobiDB-lite"/>
    </source>
</evidence>
<sequence>MSIAGRYFEAENNYGECGICLCQWKDALELIPCRHIYCKKCVETLHECPECCTAIERTRAPNAALLELQKCIKGKCSACGWMGTYREFVEIHLKCSSKPNGMAPSILSDSVKSSHTVAEYFLEKPRGTNDDNNTTNHKNDLKTSPSSSQLLVESSSGTFPSYVPNNLRGTSSPFTHKRRVSKWKESISCTSSDYGLTEKEFNFLADKWPDFASYNPKNDHIELYWSDACRLLRYMNLPSHPNDVMELFNMAMQSADNGSIPFHVLCLWIPLVRRDPETSYKMNKKDYDALLMYAHIIDVEKTGLFNEEQCKCLGEQILVREFTQSEWQMILPIVINRSAQFRRSMPLVYESSVMSGRNVKLSLHEVILLYMGIIDPVRKTIVFENQPLQQSPERQKGGGQSYEQRVASMLLHYNPSTLASLDELLRQHKGCEDRLLMTLVQAYGPEPR</sequence>
<dbReference type="InterPro" id="IPR013083">
    <property type="entry name" value="Znf_RING/FYVE/PHD"/>
</dbReference>
<keyword evidence="2 4" id="KW-0863">Zinc-finger</keyword>
<proteinExistence type="predicted"/>
<dbReference type="InterPro" id="IPR017907">
    <property type="entry name" value="Znf_RING_CS"/>
</dbReference>
<dbReference type="VEuPathDB" id="TriTrypDB:TM35_000191170"/>
<dbReference type="Gene3D" id="3.30.40.10">
    <property type="entry name" value="Zinc/RING finger domain, C3HC4 (zinc finger)"/>
    <property type="match status" value="1"/>
</dbReference>
<accession>A0A1X0NTS2</accession>
<evidence type="ECO:0000256" key="1">
    <source>
        <dbReference type="ARBA" id="ARBA00022723"/>
    </source>
</evidence>
<keyword evidence="3" id="KW-0862">Zinc</keyword>
<dbReference type="GO" id="GO:0008270">
    <property type="term" value="F:zinc ion binding"/>
    <property type="evidence" value="ECO:0007669"/>
    <property type="project" value="UniProtKB-KW"/>
</dbReference>
<organism evidence="7 8">
    <name type="scientific">Trypanosoma theileri</name>
    <dbReference type="NCBI Taxonomy" id="67003"/>
    <lineage>
        <taxon>Eukaryota</taxon>
        <taxon>Discoba</taxon>
        <taxon>Euglenozoa</taxon>
        <taxon>Kinetoplastea</taxon>
        <taxon>Metakinetoplastina</taxon>
        <taxon>Trypanosomatida</taxon>
        <taxon>Trypanosomatidae</taxon>
        <taxon>Trypanosoma</taxon>
    </lineage>
</organism>
<keyword evidence="1" id="KW-0479">Metal-binding</keyword>
<dbReference type="PROSITE" id="PS50089">
    <property type="entry name" value="ZF_RING_2"/>
    <property type="match status" value="1"/>
</dbReference>
<dbReference type="PROSITE" id="PS00518">
    <property type="entry name" value="ZF_RING_1"/>
    <property type="match status" value="1"/>
</dbReference>
<evidence type="ECO:0000313" key="8">
    <source>
        <dbReference type="Proteomes" id="UP000192257"/>
    </source>
</evidence>